<name>A0A956RNV4_UNCEI</name>
<evidence type="ECO:0000256" key="1">
    <source>
        <dbReference type="SAM" id="MobiDB-lite"/>
    </source>
</evidence>
<reference evidence="2" key="2">
    <citation type="journal article" date="2021" name="Microbiome">
        <title>Successional dynamics and alternative stable states in a saline activated sludge microbial community over 9 years.</title>
        <authorList>
            <person name="Wang Y."/>
            <person name="Ye J."/>
            <person name="Ju F."/>
            <person name="Liu L."/>
            <person name="Boyd J.A."/>
            <person name="Deng Y."/>
            <person name="Parks D.H."/>
            <person name="Jiang X."/>
            <person name="Yin X."/>
            <person name="Woodcroft B.J."/>
            <person name="Tyson G.W."/>
            <person name="Hugenholtz P."/>
            <person name="Polz M.F."/>
            <person name="Zhang T."/>
        </authorList>
    </citation>
    <scope>NUCLEOTIDE SEQUENCE</scope>
    <source>
        <strain evidence="2">HKST-UBA01</strain>
    </source>
</reference>
<dbReference type="Gene3D" id="1.20.1600.10">
    <property type="entry name" value="Outer membrane efflux proteins (OEP)"/>
    <property type="match status" value="1"/>
</dbReference>
<accession>A0A956RNV4</accession>
<dbReference type="SUPFAM" id="SSF56954">
    <property type="entry name" value="Outer membrane efflux proteins (OEP)"/>
    <property type="match status" value="1"/>
</dbReference>
<comment type="caution">
    <text evidence="2">The sequence shown here is derived from an EMBL/GenBank/DDBJ whole genome shotgun (WGS) entry which is preliminary data.</text>
</comment>
<protein>
    <submittedName>
        <fullName evidence="2">TolC family protein</fullName>
    </submittedName>
</protein>
<proteinExistence type="predicted"/>
<feature type="region of interest" description="Disordered" evidence="1">
    <location>
        <begin position="52"/>
        <end position="73"/>
    </location>
</feature>
<dbReference type="AlphaFoldDB" id="A0A956RNV4"/>
<feature type="non-terminal residue" evidence="2">
    <location>
        <position position="73"/>
    </location>
</feature>
<reference evidence="2" key="1">
    <citation type="submission" date="2020-04" db="EMBL/GenBank/DDBJ databases">
        <authorList>
            <person name="Zhang T."/>
        </authorList>
    </citation>
    <scope>NUCLEOTIDE SEQUENCE</scope>
    <source>
        <strain evidence="2">HKST-UBA01</strain>
    </source>
</reference>
<dbReference type="EMBL" id="JAGQHR010000177">
    <property type="protein sequence ID" value="MCA9727498.1"/>
    <property type="molecule type" value="Genomic_DNA"/>
</dbReference>
<organism evidence="2 3">
    <name type="scientific">Eiseniibacteriota bacterium</name>
    <dbReference type="NCBI Taxonomy" id="2212470"/>
    <lineage>
        <taxon>Bacteria</taxon>
        <taxon>Candidatus Eiseniibacteriota</taxon>
    </lineage>
</organism>
<sequence length="73" mass="8036">MTLREAVSRAVETHPAVNAARAGRRASGYELRVAQGALYPTLSLSADAGQQYVDRPNSLDPEDNQIWRPSRQV</sequence>
<evidence type="ECO:0000313" key="2">
    <source>
        <dbReference type="EMBL" id="MCA9727498.1"/>
    </source>
</evidence>
<gene>
    <name evidence="2" type="ORF">KC729_07430</name>
</gene>
<dbReference type="GO" id="GO:0015562">
    <property type="term" value="F:efflux transmembrane transporter activity"/>
    <property type="evidence" value="ECO:0007669"/>
    <property type="project" value="InterPro"/>
</dbReference>
<evidence type="ECO:0000313" key="3">
    <source>
        <dbReference type="Proteomes" id="UP000697710"/>
    </source>
</evidence>
<dbReference type="Proteomes" id="UP000697710">
    <property type="component" value="Unassembled WGS sequence"/>
</dbReference>